<dbReference type="KEGG" id="mcos:GM418_25345"/>
<dbReference type="InterPro" id="IPR001789">
    <property type="entry name" value="Sig_transdc_resp-reg_receiver"/>
</dbReference>
<gene>
    <name evidence="5" type="ORF">GM418_25345</name>
</gene>
<keyword evidence="2" id="KW-0902">Two-component regulatory system</keyword>
<dbReference type="CDD" id="cd17546">
    <property type="entry name" value="REC_hyHK_CKI1_RcsC-like"/>
    <property type="match status" value="1"/>
</dbReference>
<keyword evidence="6" id="KW-1185">Reference proteome</keyword>
<evidence type="ECO:0000259" key="4">
    <source>
        <dbReference type="PROSITE" id="PS50110"/>
    </source>
</evidence>
<dbReference type="AlphaFoldDB" id="A0A6I6K5G9"/>
<dbReference type="PANTHER" id="PTHR45339:SF1">
    <property type="entry name" value="HYBRID SIGNAL TRANSDUCTION HISTIDINE KINASE J"/>
    <property type="match status" value="1"/>
</dbReference>
<sequence>MVMKIQFKNMYKLKEDKRNIKNSMFSNLAYFDTSSALLRGSSLDLKMPLMNGIDATAEIRKKNQKVPIIALTAYVSDTDKQTALAAGCNDFLTKPVRKEVLWEKISGVFAGSL</sequence>
<proteinExistence type="predicted"/>
<reference evidence="5 6" key="1">
    <citation type="submission" date="2019-11" db="EMBL/GenBank/DDBJ databases">
        <authorList>
            <person name="Zheng R.K."/>
            <person name="Sun C.M."/>
        </authorList>
    </citation>
    <scope>NUCLEOTIDE SEQUENCE [LARGE SCALE GENOMIC DNA]</scope>
    <source>
        <strain evidence="5 6">WC007</strain>
    </source>
</reference>
<protein>
    <submittedName>
        <fullName evidence="5">Response regulator</fullName>
    </submittedName>
</protein>
<evidence type="ECO:0000313" key="5">
    <source>
        <dbReference type="EMBL" id="QGY46863.1"/>
    </source>
</evidence>
<organism evidence="5 6">
    <name type="scientific">Maribellus comscasis</name>
    <dbReference type="NCBI Taxonomy" id="2681766"/>
    <lineage>
        <taxon>Bacteria</taxon>
        <taxon>Pseudomonadati</taxon>
        <taxon>Bacteroidota</taxon>
        <taxon>Bacteroidia</taxon>
        <taxon>Marinilabiliales</taxon>
        <taxon>Prolixibacteraceae</taxon>
        <taxon>Maribellus</taxon>
    </lineage>
</organism>
<evidence type="ECO:0000256" key="2">
    <source>
        <dbReference type="ARBA" id="ARBA00023012"/>
    </source>
</evidence>
<feature type="modified residue" description="4-aspartylphosphate" evidence="3">
    <location>
        <position position="44"/>
    </location>
</feature>
<dbReference type="Pfam" id="PF00072">
    <property type="entry name" value="Response_reg"/>
    <property type="match status" value="1"/>
</dbReference>
<name>A0A6I6K5G9_9BACT</name>
<evidence type="ECO:0000256" key="3">
    <source>
        <dbReference type="PROSITE-ProRule" id="PRU00169"/>
    </source>
</evidence>
<dbReference type="Gene3D" id="3.40.50.2300">
    <property type="match status" value="1"/>
</dbReference>
<dbReference type="GO" id="GO:0000160">
    <property type="term" value="P:phosphorelay signal transduction system"/>
    <property type="evidence" value="ECO:0007669"/>
    <property type="project" value="UniProtKB-KW"/>
</dbReference>
<dbReference type="SMART" id="SM00448">
    <property type="entry name" value="REC"/>
    <property type="match status" value="1"/>
</dbReference>
<dbReference type="Proteomes" id="UP000428260">
    <property type="component" value="Chromosome"/>
</dbReference>
<dbReference type="EMBL" id="CP046401">
    <property type="protein sequence ID" value="QGY46863.1"/>
    <property type="molecule type" value="Genomic_DNA"/>
</dbReference>
<evidence type="ECO:0000313" key="6">
    <source>
        <dbReference type="Proteomes" id="UP000428260"/>
    </source>
</evidence>
<dbReference type="PANTHER" id="PTHR45339">
    <property type="entry name" value="HYBRID SIGNAL TRANSDUCTION HISTIDINE KINASE J"/>
    <property type="match status" value="1"/>
</dbReference>
<feature type="domain" description="Response regulatory" evidence="4">
    <location>
        <begin position="1"/>
        <end position="109"/>
    </location>
</feature>
<dbReference type="PROSITE" id="PS50110">
    <property type="entry name" value="RESPONSE_REGULATORY"/>
    <property type="match status" value="1"/>
</dbReference>
<dbReference type="InterPro" id="IPR011006">
    <property type="entry name" value="CheY-like_superfamily"/>
</dbReference>
<dbReference type="SUPFAM" id="SSF52172">
    <property type="entry name" value="CheY-like"/>
    <property type="match status" value="1"/>
</dbReference>
<evidence type="ECO:0000256" key="1">
    <source>
        <dbReference type="ARBA" id="ARBA00022553"/>
    </source>
</evidence>
<keyword evidence="1 3" id="KW-0597">Phosphoprotein</keyword>
<accession>A0A6I6K5G9</accession>